<dbReference type="EMBL" id="JAYMYQ010000005">
    <property type="protein sequence ID" value="KAK7329317.1"/>
    <property type="molecule type" value="Genomic_DNA"/>
</dbReference>
<name>A0AAN9L6Y9_CANGL</name>
<organism evidence="1 2">
    <name type="scientific">Canavalia gladiata</name>
    <name type="common">Sword bean</name>
    <name type="synonym">Dolichos gladiatus</name>
    <dbReference type="NCBI Taxonomy" id="3824"/>
    <lineage>
        <taxon>Eukaryota</taxon>
        <taxon>Viridiplantae</taxon>
        <taxon>Streptophyta</taxon>
        <taxon>Embryophyta</taxon>
        <taxon>Tracheophyta</taxon>
        <taxon>Spermatophyta</taxon>
        <taxon>Magnoliopsida</taxon>
        <taxon>eudicotyledons</taxon>
        <taxon>Gunneridae</taxon>
        <taxon>Pentapetalae</taxon>
        <taxon>rosids</taxon>
        <taxon>fabids</taxon>
        <taxon>Fabales</taxon>
        <taxon>Fabaceae</taxon>
        <taxon>Papilionoideae</taxon>
        <taxon>50 kb inversion clade</taxon>
        <taxon>NPAAA clade</taxon>
        <taxon>indigoferoid/millettioid clade</taxon>
        <taxon>Phaseoleae</taxon>
        <taxon>Canavalia</taxon>
    </lineage>
</organism>
<dbReference type="AlphaFoldDB" id="A0AAN9L6Y9"/>
<evidence type="ECO:0000313" key="2">
    <source>
        <dbReference type="Proteomes" id="UP001367508"/>
    </source>
</evidence>
<gene>
    <name evidence="1" type="ORF">VNO77_23472</name>
</gene>
<evidence type="ECO:0000313" key="1">
    <source>
        <dbReference type="EMBL" id="KAK7329317.1"/>
    </source>
</evidence>
<keyword evidence="2" id="KW-1185">Reference proteome</keyword>
<accession>A0AAN9L6Y9</accession>
<dbReference type="Proteomes" id="UP001367508">
    <property type="component" value="Unassembled WGS sequence"/>
</dbReference>
<proteinExistence type="predicted"/>
<protein>
    <submittedName>
        <fullName evidence="1">Uncharacterized protein</fullName>
    </submittedName>
</protein>
<sequence length="111" mass="13021">MCWQRLYRARMPYLHLYEDPKQDRIIHWCLNTSGPCLNQIDGYLMLGIHEHDTNRAYGNDMNLVLFNCECRWYPSLLLEQASCESISVIDPSGEERKKIQKSAAREGSWTP</sequence>
<reference evidence="1 2" key="1">
    <citation type="submission" date="2024-01" db="EMBL/GenBank/DDBJ databases">
        <title>The genomes of 5 underutilized Papilionoideae crops provide insights into root nodulation and disease resistanc.</title>
        <authorList>
            <person name="Jiang F."/>
        </authorList>
    </citation>
    <scope>NUCLEOTIDE SEQUENCE [LARGE SCALE GENOMIC DNA]</scope>
    <source>
        <strain evidence="1">LVBAO_FW01</strain>
        <tissue evidence="1">Leaves</tissue>
    </source>
</reference>
<comment type="caution">
    <text evidence="1">The sequence shown here is derived from an EMBL/GenBank/DDBJ whole genome shotgun (WGS) entry which is preliminary data.</text>
</comment>